<sequence>MAIAANHLVSAMLMLIIIQSLDFTVAQIGVSYGTKGAGLPPPSRVVELYKQYNIQRMRIYDTNPATLNALRCSNIELTVGIENKDLQPIADDPANANNWVRDNIMNYDDVKFTHIIVGNEVRPGNPKTCESAPYVLRAMKNIYNAISPLQRDIKVTTAVDSGIIDPNTNFPPENGRFKTEVAPYLDPIIRFLVDTDAPLFANVYPYFAYRADPDKIDLQYALLNPNYPGVVTPSGVKYQNLFYALLDAVNAAVERSVGSMYSEIAAAGTNTPLEIKAGETGDATKADPPPGLARYPEGGDDIATIENAKAYVNNLIQAVKKGTPRRPGKPIETYIFAMFDEDQKPGNEEERHFGLFTPAGEPKYQVNFD</sequence>
<protein>
    <recommendedName>
        <fullName evidence="8">Glucan endo-1,3-beta-D-glucosidase</fullName>
    </recommendedName>
</protein>
<dbReference type="GO" id="GO:0016798">
    <property type="term" value="F:hydrolase activity, acting on glycosyl bonds"/>
    <property type="evidence" value="ECO:0007669"/>
    <property type="project" value="UniProtKB-KW"/>
</dbReference>
<evidence type="ECO:0000256" key="1">
    <source>
        <dbReference type="ARBA" id="ARBA00008773"/>
    </source>
</evidence>
<keyword evidence="2" id="KW-0378">Hydrolase</keyword>
<comment type="similarity">
    <text evidence="1 4">Belongs to the glycosyl hydrolase 17 family.</text>
</comment>
<dbReference type="Gene3D" id="3.20.20.80">
    <property type="entry name" value="Glycosidases"/>
    <property type="match status" value="1"/>
</dbReference>
<dbReference type="AlphaFoldDB" id="A0ABD3D8Q6"/>
<feature type="chain" id="PRO_5044860104" description="Glucan endo-1,3-beta-D-glucosidase" evidence="5">
    <location>
        <begin position="27"/>
        <end position="369"/>
    </location>
</feature>
<evidence type="ECO:0000256" key="3">
    <source>
        <dbReference type="ARBA" id="ARBA00023295"/>
    </source>
</evidence>
<evidence type="ECO:0000256" key="4">
    <source>
        <dbReference type="RuleBase" id="RU004335"/>
    </source>
</evidence>
<evidence type="ECO:0000256" key="5">
    <source>
        <dbReference type="SAM" id="SignalP"/>
    </source>
</evidence>
<dbReference type="Pfam" id="PF00332">
    <property type="entry name" value="Glyco_hydro_17"/>
    <property type="match status" value="2"/>
</dbReference>
<organism evidence="6 7">
    <name type="scientific">Castilleja foliolosa</name>
    <dbReference type="NCBI Taxonomy" id="1961234"/>
    <lineage>
        <taxon>Eukaryota</taxon>
        <taxon>Viridiplantae</taxon>
        <taxon>Streptophyta</taxon>
        <taxon>Embryophyta</taxon>
        <taxon>Tracheophyta</taxon>
        <taxon>Spermatophyta</taxon>
        <taxon>Magnoliopsida</taxon>
        <taxon>eudicotyledons</taxon>
        <taxon>Gunneridae</taxon>
        <taxon>Pentapetalae</taxon>
        <taxon>asterids</taxon>
        <taxon>lamiids</taxon>
        <taxon>Lamiales</taxon>
        <taxon>Orobanchaceae</taxon>
        <taxon>Pedicularideae</taxon>
        <taxon>Castillejinae</taxon>
        <taxon>Castilleja</taxon>
    </lineage>
</organism>
<evidence type="ECO:0000313" key="6">
    <source>
        <dbReference type="EMBL" id="KAL3638690.1"/>
    </source>
</evidence>
<dbReference type="PANTHER" id="PTHR32227">
    <property type="entry name" value="GLUCAN ENDO-1,3-BETA-GLUCOSIDASE BG1-RELATED-RELATED"/>
    <property type="match status" value="1"/>
</dbReference>
<evidence type="ECO:0008006" key="8">
    <source>
        <dbReference type="Google" id="ProtNLM"/>
    </source>
</evidence>
<evidence type="ECO:0000313" key="7">
    <source>
        <dbReference type="Proteomes" id="UP001632038"/>
    </source>
</evidence>
<keyword evidence="5" id="KW-0732">Signal</keyword>
<evidence type="ECO:0000256" key="2">
    <source>
        <dbReference type="ARBA" id="ARBA00022801"/>
    </source>
</evidence>
<keyword evidence="7" id="KW-1185">Reference proteome</keyword>
<dbReference type="EMBL" id="JAVIJP010000018">
    <property type="protein sequence ID" value="KAL3638690.1"/>
    <property type="molecule type" value="Genomic_DNA"/>
</dbReference>
<feature type="signal peptide" evidence="5">
    <location>
        <begin position="1"/>
        <end position="26"/>
    </location>
</feature>
<dbReference type="InterPro" id="IPR017853">
    <property type="entry name" value="GH"/>
</dbReference>
<proteinExistence type="inferred from homology"/>
<accession>A0ABD3D8Q6</accession>
<comment type="caution">
    <text evidence="6">The sequence shown here is derived from an EMBL/GenBank/DDBJ whole genome shotgun (WGS) entry which is preliminary data.</text>
</comment>
<dbReference type="InterPro" id="IPR044965">
    <property type="entry name" value="Glyco_hydro_17_plant"/>
</dbReference>
<reference evidence="7" key="1">
    <citation type="journal article" date="2024" name="IScience">
        <title>Strigolactones Initiate the Formation of Haustorium-like Structures in Castilleja.</title>
        <authorList>
            <person name="Buerger M."/>
            <person name="Peterson D."/>
            <person name="Chory J."/>
        </authorList>
    </citation>
    <scope>NUCLEOTIDE SEQUENCE [LARGE SCALE GENOMIC DNA]</scope>
</reference>
<dbReference type="Proteomes" id="UP001632038">
    <property type="component" value="Unassembled WGS sequence"/>
</dbReference>
<gene>
    <name evidence="6" type="ORF">CASFOL_016597</name>
</gene>
<dbReference type="InterPro" id="IPR000490">
    <property type="entry name" value="Glyco_hydro_17"/>
</dbReference>
<dbReference type="SUPFAM" id="SSF51445">
    <property type="entry name" value="(Trans)glycosidases"/>
    <property type="match status" value="1"/>
</dbReference>
<keyword evidence="3" id="KW-0326">Glycosidase</keyword>
<name>A0ABD3D8Q6_9LAMI</name>